<dbReference type="Proteomes" id="UP001144313">
    <property type="component" value="Unassembled WGS sequence"/>
</dbReference>
<protein>
    <submittedName>
        <fullName evidence="1">Uncharacterized protein</fullName>
    </submittedName>
</protein>
<organism evidence="1 2">
    <name type="scientific">Glycomyces algeriensis</name>
    <dbReference type="NCBI Taxonomy" id="256037"/>
    <lineage>
        <taxon>Bacteria</taxon>
        <taxon>Bacillati</taxon>
        <taxon>Actinomycetota</taxon>
        <taxon>Actinomycetes</taxon>
        <taxon>Glycomycetales</taxon>
        <taxon>Glycomycetaceae</taxon>
        <taxon>Glycomyces</taxon>
    </lineage>
</organism>
<comment type="caution">
    <text evidence="1">The sequence shown here is derived from an EMBL/GenBank/DDBJ whole genome shotgun (WGS) entry which is preliminary data.</text>
</comment>
<keyword evidence="2" id="KW-1185">Reference proteome</keyword>
<dbReference type="EMBL" id="BSDT01000001">
    <property type="protein sequence ID" value="GLI42077.1"/>
    <property type="molecule type" value="Genomic_DNA"/>
</dbReference>
<dbReference type="AlphaFoldDB" id="A0A9W6G860"/>
<name>A0A9W6G860_9ACTN</name>
<reference evidence="1" key="1">
    <citation type="submission" date="2022-12" db="EMBL/GenBank/DDBJ databases">
        <title>Reference genome sequencing for broad-spectrum identification of bacterial and archaeal isolates by mass spectrometry.</title>
        <authorList>
            <person name="Sekiguchi Y."/>
            <person name="Tourlousse D.M."/>
        </authorList>
    </citation>
    <scope>NUCLEOTIDE SEQUENCE</scope>
    <source>
        <strain evidence="1">LLR39Z86</strain>
    </source>
</reference>
<accession>A0A9W6G860</accession>
<proteinExistence type="predicted"/>
<sequence>MMTAKNISFALRQTSITTAYRSRSSLTRHWSAVAQRHERPSGLIATGVLSVEELGDPQAVKGWELLCAIDPVFFRLTFEDGSDFEVRMNPGDETKAFELAEYTGVLLPGTRPSTSVS</sequence>
<evidence type="ECO:0000313" key="2">
    <source>
        <dbReference type="Proteomes" id="UP001144313"/>
    </source>
</evidence>
<evidence type="ECO:0000313" key="1">
    <source>
        <dbReference type="EMBL" id="GLI42077.1"/>
    </source>
</evidence>
<gene>
    <name evidence="1" type="ORF">GALLR39Z86_19270</name>
</gene>